<name>A0AAV9UD46_9PEZI</name>
<dbReference type="AlphaFoldDB" id="A0AAV9UD46"/>
<proteinExistence type="predicted"/>
<comment type="caution">
    <text evidence="2">The sequence shown here is derived from an EMBL/GenBank/DDBJ whole genome shotgun (WGS) entry which is preliminary data.</text>
</comment>
<dbReference type="InterPro" id="IPR052588">
    <property type="entry name" value="Kelch_domain_protein"/>
</dbReference>
<evidence type="ECO:0000313" key="2">
    <source>
        <dbReference type="EMBL" id="KAK6338734.1"/>
    </source>
</evidence>
<dbReference type="PANTHER" id="PTHR46063:SF1">
    <property type="entry name" value="KELCH DOMAIN-CONTAINING PROTEIN 4"/>
    <property type="match status" value="1"/>
</dbReference>
<feature type="compositionally biased region" description="Acidic residues" evidence="1">
    <location>
        <begin position="39"/>
        <end position="49"/>
    </location>
</feature>
<keyword evidence="3" id="KW-1185">Reference proteome</keyword>
<protein>
    <submittedName>
        <fullName evidence="2">Uncharacterized protein</fullName>
    </submittedName>
</protein>
<evidence type="ECO:0000313" key="3">
    <source>
        <dbReference type="Proteomes" id="UP001375240"/>
    </source>
</evidence>
<reference evidence="2 3" key="1">
    <citation type="submission" date="2019-10" db="EMBL/GenBank/DDBJ databases">
        <authorList>
            <person name="Palmer J.M."/>
        </authorList>
    </citation>
    <scope>NUCLEOTIDE SEQUENCE [LARGE SCALE GENOMIC DNA]</scope>
    <source>
        <strain evidence="2 3">TWF696</strain>
    </source>
</reference>
<dbReference type="PANTHER" id="PTHR46063">
    <property type="entry name" value="KELCH DOMAIN-CONTAINING PROTEIN"/>
    <property type="match status" value="1"/>
</dbReference>
<feature type="region of interest" description="Disordered" evidence="1">
    <location>
        <begin position="1"/>
        <end position="49"/>
    </location>
</feature>
<dbReference type="EMBL" id="JAVHNQ010000009">
    <property type="protein sequence ID" value="KAK6338734.1"/>
    <property type="molecule type" value="Genomic_DNA"/>
</dbReference>
<sequence>MAKDKKAKAAEKKARTAAKTSKKAAKKEKKVSKKRPNDDSDSDDQDIDSILEEYKQKQAQHMAIQEAVCDQPPPVRANSLLMPHPTNARELFLFGGEIFTGTPPVAKFYNDLYVYHTEY</sequence>
<feature type="compositionally biased region" description="Basic and acidic residues" evidence="1">
    <location>
        <begin position="1"/>
        <end position="14"/>
    </location>
</feature>
<dbReference type="Proteomes" id="UP001375240">
    <property type="component" value="Unassembled WGS sequence"/>
</dbReference>
<accession>A0AAV9UD46</accession>
<feature type="compositionally biased region" description="Basic residues" evidence="1">
    <location>
        <begin position="20"/>
        <end position="34"/>
    </location>
</feature>
<gene>
    <name evidence="2" type="ORF">TWF696_009545</name>
</gene>
<organism evidence="2 3">
    <name type="scientific">Orbilia brochopaga</name>
    <dbReference type="NCBI Taxonomy" id="3140254"/>
    <lineage>
        <taxon>Eukaryota</taxon>
        <taxon>Fungi</taxon>
        <taxon>Dikarya</taxon>
        <taxon>Ascomycota</taxon>
        <taxon>Pezizomycotina</taxon>
        <taxon>Orbiliomycetes</taxon>
        <taxon>Orbiliales</taxon>
        <taxon>Orbiliaceae</taxon>
        <taxon>Orbilia</taxon>
    </lineage>
</organism>
<evidence type="ECO:0000256" key="1">
    <source>
        <dbReference type="SAM" id="MobiDB-lite"/>
    </source>
</evidence>